<dbReference type="SUPFAM" id="SSF160904">
    <property type="entry name" value="Jann2411-like"/>
    <property type="match status" value="1"/>
</dbReference>
<dbReference type="InterPro" id="IPR023286">
    <property type="entry name" value="ABATE_dom_sf"/>
</dbReference>
<keyword evidence="3" id="KW-1185">Reference proteome</keyword>
<protein>
    <recommendedName>
        <fullName evidence="1">Zinc finger CGNR domain-containing protein</fullName>
    </recommendedName>
</protein>
<proteinExistence type="predicted"/>
<dbReference type="PANTHER" id="PTHR35525:SF3">
    <property type="entry name" value="BLL6575 PROTEIN"/>
    <property type="match status" value="1"/>
</dbReference>
<dbReference type="RefSeq" id="WP_171684976.1">
    <property type="nucleotide sequence ID" value="NZ_WHNZ01000042.1"/>
</dbReference>
<gene>
    <name evidence="2" type="ORF">GC097_19220</name>
</gene>
<evidence type="ECO:0000313" key="3">
    <source>
        <dbReference type="Proteomes" id="UP000618579"/>
    </source>
</evidence>
<organism evidence="2 3">
    <name type="scientific">Paenibacillus planticolens</name>
    <dbReference type="NCBI Taxonomy" id="2654976"/>
    <lineage>
        <taxon>Bacteria</taxon>
        <taxon>Bacillati</taxon>
        <taxon>Bacillota</taxon>
        <taxon>Bacilli</taxon>
        <taxon>Bacillales</taxon>
        <taxon>Paenibacillaceae</taxon>
        <taxon>Paenibacillus</taxon>
    </lineage>
</organism>
<accession>A0ABX1ZPZ5</accession>
<dbReference type="EMBL" id="WHNZ01000042">
    <property type="protein sequence ID" value="NOV02142.1"/>
    <property type="molecule type" value="Genomic_DNA"/>
</dbReference>
<dbReference type="PANTHER" id="PTHR35525">
    <property type="entry name" value="BLL6575 PROTEIN"/>
    <property type="match status" value="1"/>
</dbReference>
<feature type="domain" description="Zinc finger CGNR" evidence="1">
    <location>
        <begin position="134"/>
        <end position="177"/>
    </location>
</feature>
<dbReference type="Pfam" id="PF07336">
    <property type="entry name" value="ABATE"/>
    <property type="match status" value="1"/>
</dbReference>
<dbReference type="InterPro" id="IPR010852">
    <property type="entry name" value="ABATE"/>
</dbReference>
<dbReference type="Proteomes" id="UP000618579">
    <property type="component" value="Unassembled WGS sequence"/>
</dbReference>
<name>A0ABX1ZPZ5_9BACL</name>
<comment type="caution">
    <text evidence="2">The sequence shown here is derived from an EMBL/GenBank/DDBJ whole genome shotgun (WGS) entry which is preliminary data.</text>
</comment>
<dbReference type="Pfam" id="PF11706">
    <property type="entry name" value="zf-CGNR"/>
    <property type="match status" value="1"/>
</dbReference>
<dbReference type="Gene3D" id="1.10.3300.10">
    <property type="entry name" value="Jann2411-like domain"/>
    <property type="match status" value="1"/>
</dbReference>
<evidence type="ECO:0000313" key="2">
    <source>
        <dbReference type="EMBL" id="NOV02142.1"/>
    </source>
</evidence>
<sequence length="189" mass="22061">MLWDDFINSLHHDWRGDGAIDDRLDNPKWLNQWLQNHHLSVEEPPTPQELLALKELRTLLHRIVTQFTANSLPDEKDIAALNSLMAQGSVIRRLAKNEEGYRLEWYAQDRRWPQIGAEIASSMAQMIASGEPSRIRICDNPNCLWVYVDETRNRSKKYCDDKMCGNLMKVRRFRARQKAAADVPTHEHE</sequence>
<reference evidence="2 3" key="1">
    <citation type="submission" date="2019-10" db="EMBL/GenBank/DDBJ databases">
        <title>Description of Paenibacillus pedi sp. nov.</title>
        <authorList>
            <person name="Carlier A."/>
            <person name="Qi S."/>
        </authorList>
    </citation>
    <scope>NUCLEOTIDE SEQUENCE [LARGE SCALE GENOMIC DNA]</scope>
    <source>
        <strain evidence="2 3">LMG 31457</strain>
    </source>
</reference>
<dbReference type="InterPro" id="IPR021005">
    <property type="entry name" value="Znf_CGNR"/>
</dbReference>
<evidence type="ECO:0000259" key="1">
    <source>
        <dbReference type="Pfam" id="PF11706"/>
    </source>
</evidence>